<evidence type="ECO:0000256" key="10">
    <source>
        <dbReference type="SAM" id="MobiDB-lite"/>
    </source>
</evidence>
<feature type="compositionally biased region" description="Acidic residues" evidence="10">
    <location>
        <begin position="750"/>
        <end position="760"/>
    </location>
</feature>
<evidence type="ECO:0000256" key="7">
    <source>
        <dbReference type="ARBA" id="ARBA00023159"/>
    </source>
</evidence>
<dbReference type="SMART" id="SM00385">
    <property type="entry name" value="CYCLIN"/>
    <property type="match status" value="2"/>
</dbReference>
<feature type="compositionally biased region" description="Basic residues" evidence="10">
    <location>
        <begin position="461"/>
        <end position="471"/>
    </location>
</feature>
<comment type="similarity">
    <text evidence="2">Belongs to the TFIIB family.</text>
</comment>
<dbReference type="InterPro" id="IPR011665">
    <property type="entry name" value="BRF1_TBP-bd_dom"/>
</dbReference>
<sequence length="802" mass="88068">MPALAPPRRQRLAGLNSGRDGSLKPLSRPGRHDSACGCDKPTFEIVDSSKICMNCGTEISQSNIVAEVTFGESASGAATIDGALVGEDATHANTLGHTARRLGASTRTREDNEQNGREAIRVFTGRIPIAQNVVDQAIHLWRLAAKDGFTQGRRAEEVAGACLYAACRRDKHNTVLLMDLAEIITINVFALGDTYRALAKKLYLEVKGQSQLVEVEPLILKYASKLEFGAATRQVAEDAVKIIRRMKRDWIVTGRHPAGLCGACIILAARMNNFRRSVREVVFVVKVADLTIAKRLEEFKRTRSSFLTVDEFRKVGNRIKVQHDPPSVYEAKERARKLLEKKRKRMEYMQSKENSVDLTSVATSRQSSLTPSSVAEDRQPSQSLEVQDGNVDAAAPAPKRRKTNAVAPSSRPPRRDRDGFVIPEPPIDPLLLAAANAAAEEIANEGHNESIDSNTDAPVKEKRKPGRPRKDKKAEATPTPIPLSEEDLLAEEELEGEIEEILRNDECISKSKDDIEREKLEERARLLAEQQRAMSAAIVAHRAETQGRSRYVIPDTEIIGEDEFADDPEVQNALLTEEQVRVKEKIWVAHNEDWLRAQQTKQLKRALDDAEGKNKDKGKRKKRGRMGDGSVLEGGTPVESPADANRRMLEKRAPKQFSQRINYAALTAIYNRGTPSEAGTPAPESRAGSVAPSEGGPPLQTDLPTPPATQLPAAIDPHTSTKAPQPENADVDDDPDDYWPDAEESGKPDEDAEEEDDEADYNAALAGVNPYGSDAGGYESDAGGYEEEYASDQGGDDQGFED</sequence>
<keyword evidence="4" id="KW-0863">Zinc-finger</keyword>
<dbReference type="SUPFAM" id="SSF47954">
    <property type="entry name" value="Cyclin-like"/>
    <property type="match status" value="2"/>
</dbReference>
<evidence type="ECO:0000256" key="2">
    <source>
        <dbReference type="ARBA" id="ARBA00010857"/>
    </source>
</evidence>
<dbReference type="RefSeq" id="XP_069198180.1">
    <property type="nucleotide sequence ID" value="XM_069345977.1"/>
</dbReference>
<dbReference type="CDD" id="cd20554">
    <property type="entry name" value="CYCLIN_TFIIIB90_rpt2"/>
    <property type="match status" value="1"/>
</dbReference>
<evidence type="ECO:0000256" key="1">
    <source>
        <dbReference type="ARBA" id="ARBA00004123"/>
    </source>
</evidence>
<protein>
    <recommendedName>
        <fullName evidence="11">Cyclin-like domain-containing protein</fullName>
    </recommendedName>
</protein>
<dbReference type="Pfam" id="PF00382">
    <property type="entry name" value="TFIIB"/>
    <property type="match status" value="2"/>
</dbReference>
<feature type="domain" description="Cyclin-like" evidence="11">
    <location>
        <begin position="118"/>
        <end position="200"/>
    </location>
</feature>
<feature type="compositionally biased region" description="Acidic residues" evidence="10">
    <location>
        <begin position="784"/>
        <end position="802"/>
    </location>
</feature>
<evidence type="ECO:0000256" key="3">
    <source>
        <dbReference type="ARBA" id="ARBA00022723"/>
    </source>
</evidence>
<reference evidence="12 13" key="1">
    <citation type="submission" date="2024-07" db="EMBL/GenBank/DDBJ databases">
        <title>Draft sequence of the Neodothiora populina.</title>
        <authorList>
            <person name="Drown D.D."/>
            <person name="Schuette U.S."/>
            <person name="Buechlein A.B."/>
            <person name="Rusch D.R."/>
            <person name="Winton L.W."/>
            <person name="Adams G.A."/>
        </authorList>
    </citation>
    <scope>NUCLEOTIDE SEQUENCE [LARGE SCALE GENOMIC DNA]</scope>
    <source>
        <strain evidence="12 13">CPC 39397</strain>
    </source>
</reference>
<evidence type="ECO:0000259" key="11">
    <source>
        <dbReference type="SMART" id="SM00385"/>
    </source>
</evidence>
<evidence type="ECO:0000256" key="4">
    <source>
        <dbReference type="ARBA" id="ARBA00022771"/>
    </source>
</evidence>
<feature type="region of interest" description="Disordered" evidence="10">
    <location>
        <begin position="349"/>
        <end position="425"/>
    </location>
</feature>
<dbReference type="Proteomes" id="UP001562354">
    <property type="component" value="Unassembled WGS sequence"/>
</dbReference>
<evidence type="ECO:0000313" key="13">
    <source>
        <dbReference type="Proteomes" id="UP001562354"/>
    </source>
</evidence>
<dbReference type="EMBL" id="JBFMKM010000013">
    <property type="protein sequence ID" value="KAL1301904.1"/>
    <property type="molecule type" value="Genomic_DNA"/>
</dbReference>
<gene>
    <name evidence="12" type="ORF">AAFC00_006083</name>
</gene>
<evidence type="ECO:0000256" key="8">
    <source>
        <dbReference type="ARBA" id="ARBA00023163"/>
    </source>
</evidence>
<dbReference type="Gene3D" id="1.10.472.10">
    <property type="entry name" value="Cyclin-like"/>
    <property type="match status" value="2"/>
</dbReference>
<dbReference type="InterPro" id="IPR013763">
    <property type="entry name" value="Cyclin-like_dom"/>
</dbReference>
<feature type="region of interest" description="Disordered" evidence="10">
    <location>
        <begin position="444"/>
        <end position="489"/>
    </location>
</feature>
<evidence type="ECO:0000256" key="9">
    <source>
        <dbReference type="ARBA" id="ARBA00023242"/>
    </source>
</evidence>
<keyword evidence="8" id="KW-0804">Transcription</keyword>
<evidence type="ECO:0000256" key="5">
    <source>
        <dbReference type="ARBA" id="ARBA00022833"/>
    </source>
</evidence>
<keyword evidence="5" id="KW-0862">Zinc</keyword>
<dbReference type="Gene3D" id="1.20.5.650">
    <property type="entry name" value="Single helix bin"/>
    <property type="match status" value="1"/>
</dbReference>
<keyword evidence="6" id="KW-0805">Transcription regulation</keyword>
<dbReference type="InterPro" id="IPR036915">
    <property type="entry name" value="Cyclin-like_sf"/>
</dbReference>
<keyword evidence="3" id="KW-0479">Metal-binding</keyword>
<organism evidence="12 13">
    <name type="scientific">Neodothiora populina</name>
    <dbReference type="NCBI Taxonomy" id="2781224"/>
    <lineage>
        <taxon>Eukaryota</taxon>
        <taxon>Fungi</taxon>
        <taxon>Dikarya</taxon>
        <taxon>Ascomycota</taxon>
        <taxon>Pezizomycotina</taxon>
        <taxon>Dothideomycetes</taxon>
        <taxon>Dothideomycetidae</taxon>
        <taxon>Dothideales</taxon>
        <taxon>Dothioraceae</taxon>
        <taxon>Neodothiora</taxon>
    </lineage>
</organism>
<feature type="compositionally biased region" description="Basic and acidic residues" evidence="10">
    <location>
        <begin position="605"/>
        <end position="615"/>
    </location>
</feature>
<proteinExistence type="inferred from homology"/>
<comment type="subcellular location">
    <subcellularLocation>
        <location evidence="1">Nucleus</location>
    </subcellularLocation>
</comment>
<keyword evidence="9" id="KW-0539">Nucleus</keyword>
<feature type="compositionally biased region" description="Basic and acidic residues" evidence="10">
    <location>
        <begin position="644"/>
        <end position="653"/>
    </location>
</feature>
<feature type="domain" description="Cyclin-like" evidence="11">
    <location>
        <begin position="217"/>
        <end position="340"/>
    </location>
</feature>
<feature type="region of interest" description="Disordered" evidence="10">
    <location>
        <begin position="673"/>
        <end position="802"/>
    </location>
</feature>
<dbReference type="PANTHER" id="PTHR11618">
    <property type="entry name" value="TRANSCRIPTION INITIATION FACTOR IIB-RELATED"/>
    <property type="match status" value="1"/>
</dbReference>
<keyword evidence="13" id="KW-1185">Reference proteome</keyword>
<dbReference type="InterPro" id="IPR000812">
    <property type="entry name" value="TFIIB"/>
</dbReference>
<feature type="compositionally biased region" description="Polar residues" evidence="10">
    <location>
        <begin position="351"/>
        <end position="373"/>
    </location>
</feature>
<dbReference type="Pfam" id="PF07741">
    <property type="entry name" value="BRF1"/>
    <property type="match status" value="1"/>
</dbReference>
<dbReference type="GeneID" id="95979782"/>
<dbReference type="InterPro" id="IPR013150">
    <property type="entry name" value="TFIIB_cyclin"/>
</dbReference>
<comment type="caution">
    <text evidence="12">The sequence shown here is derived from an EMBL/GenBank/DDBJ whole genome shotgun (WGS) entry which is preliminary data.</text>
</comment>
<evidence type="ECO:0000256" key="6">
    <source>
        <dbReference type="ARBA" id="ARBA00023015"/>
    </source>
</evidence>
<feature type="region of interest" description="Disordered" evidence="10">
    <location>
        <begin position="600"/>
        <end position="658"/>
    </location>
</feature>
<accession>A0ABR3P6U8</accession>
<dbReference type="PANTHER" id="PTHR11618:SF4">
    <property type="entry name" value="TRANSCRIPTION FACTOR IIIB 90 KDA SUBUNIT"/>
    <property type="match status" value="1"/>
</dbReference>
<feature type="region of interest" description="Disordered" evidence="10">
    <location>
        <begin position="1"/>
        <end position="34"/>
    </location>
</feature>
<name>A0ABR3P6U8_9PEZI</name>
<keyword evidence="7" id="KW-0010">Activator</keyword>
<evidence type="ECO:0000313" key="12">
    <source>
        <dbReference type="EMBL" id="KAL1301904.1"/>
    </source>
</evidence>
<feature type="compositionally biased region" description="Acidic residues" evidence="10">
    <location>
        <begin position="729"/>
        <end position="743"/>
    </location>
</feature>